<dbReference type="InterPro" id="IPR035895">
    <property type="entry name" value="HPr-like_sf"/>
</dbReference>
<dbReference type="Gene3D" id="3.30.1340.10">
    <property type="entry name" value="HPr-like"/>
    <property type="match status" value="1"/>
</dbReference>
<dbReference type="PANTHER" id="PTHR33705">
    <property type="entry name" value="PHOSPHOCARRIER PROTEIN HPR"/>
    <property type="match status" value="1"/>
</dbReference>
<dbReference type="CDD" id="cd00367">
    <property type="entry name" value="PTS-HPr_like"/>
    <property type="match status" value="1"/>
</dbReference>
<organism evidence="5 6">
    <name type="scientific">Caproicibacterium amylolyticum</name>
    <dbReference type="NCBI Taxonomy" id="2766537"/>
    <lineage>
        <taxon>Bacteria</taxon>
        <taxon>Bacillati</taxon>
        <taxon>Bacillota</taxon>
        <taxon>Clostridia</taxon>
        <taxon>Eubacteriales</taxon>
        <taxon>Oscillospiraceae</taxon>
        <taxon>Caproicibacterium</taxon>
    </lineage>
</organism>
<name>A0A7G9WHK8_9FIRM</name>
<dbReference type="Proteomes" id="UP000516046">
    <property type="component" value="Chromosome"/>
</dbReference>
<evidence type="ECO:0000256" key="1">
    <source>
        <dbReference type="ARBA" id="ARBA00003681"/>
    </source>
</evidence>
<dbReference type="InterPro" id="IPR050399">
    <property type="entry name" value="HPr"/>
</dbReference>
<evidence type="ECO:0000259" key="4">
    <source>
        <dbReference type="PROSITE" id="PS51350"/>
    </source>
</evidence>
<evidence type="ECO:0000313" key="5">
    <source>
        <dbReference type="EMBL" id="QNO18170.1"/>
    </source>
</evidence>
<proteinExistence type="predicted"/>
<feature type="domain" description="HPr" evidence="4">
    <location>
        <begin position="9"/>
        <end position="93"/>
    </location>
</feature>
<gene>
    <name evidence="5" type="ORF">H6X83_00410</name>
</gene>
<keyword evidence="3" id="KW-0762">Sugar transport</keyword>
<comment type="function">
    <text evidence="1">General (non sugar-specific) component of the phosphoenolpyruvate-dependent sugar phosphotransferase system (sugar PTS). This major carbohydrate active-transport system catalyzes the phosphorylation of incoming sugar substrates concomitantly with their translocation across the cell membrane. The phosphoryl group from phosphoenolpyruvate (PEP) is transferred to the phosphoryl carrier protein HPr by enzyme I. Phospho-HPr then transfers it to the PTS EIIA domain.</text>
</comment>
<evidence type="ECO:0000313" key="6">
    <source>
        <dbReference type="Proteomes" id="UP000516046"/>
    </source>
</evidence>
<dbReference type="PANTHER" id="PTHR33705:SF1">
    <property type="entry name" value="PHOSPHOCARRIER PROTEIN HPR"/>
    <property type="match status" value="1"/>
</dbReference>
<dbReference type="NCBIfam" id="TIGR01003">
    <property type="entry name" value="PTS_HPr_family"/>
    <property type="match status" value="1"/>
</dbReference>
<dbReference type="AlphaFoldDB" id="A0A7G9WHK8"/>
<dbReference type="SUPFAM" id="SSF55594">
    <property type="entry name" value="HPr-like"/>
    <property type="match status" value="1"/>
</dbReference>
<dbReference type="InterPro" id="IPR000032">
    <property type="entry name" value="HPr-like"/>
</dbReference>
<dbReference type="KEGG" id="caml:H6X83_00410"/>
<dbReference type="Pfam" id="PF00381">
    <property type="entry name" value="PTS-HPr"/>
    <property type="match status" value="1"/>
</dbReference>
<reference evidence="5 6" key="1">
    <citation type="submission" date="2020-08" db="EMBL/GenBank/DDBJ databases">
        <authorList>
            <person name="Ren C."/>
            <person name="Gu Y."/>
            <person name="Xu Y."/>
        </authorList>
    </citation>
    <scope>NUCLEOTIDE SEQUENCE [LARGE SCALE GENOMIC DNA]</scope>
    <source>
        <strain evidence="5 6">LBM18003</strain>
    </source>
</reference>
<accession>A0A7G9WHK8</accession>
<evidence type="ECO:0000256" key="3">
    <source>
        <dbReference type="ARBA" id="ARBA00022597"/>
    </source>
</evidence>
<keyword evidence="6" id="KW-1185">Reference proteome</keyword>
<protein>
    <recommendedName>
        <fullName evidence="2">Phosphocarrier protein HPr</fullName>
    </recommendedName>
</protein>
<keyword evidence="3" id="KW-0813">Transport</keyword>
<evidence type="ECO:0000256" key="2">
    <source>
        <dbReference type="ARBA" id="ARBA00020422"/>
    </source>
</evidence>
<dbReference type="PRINTS" id="PR00107">
    <property type="entry name" value="PHOSPHOCPHPR"/>
</dbReference>
<dbReference type="PROSITE" id="PS51350">
    <property type="entry name" value="PTS_HPR_DOM"/>
    <property type="match status" value="1"/>
</dbReference>
<sequence>MSKGSVQKLKQFTYMIKAAEGLHARPAGLLVNCAKACTSTVQISADGSEADAKRLFSVMNLGISQNDTVIITITGPDEETDCEKLRAFCESNL</sequence>
<dbReference type="EMBL" id="CP060696">
    <property type="protein sequence ID" value="QNO18170.1"/>
    <property type="molecule type" value="Genomic_DNA"/>
</dbReference>